<name>A0A8X6PWD9_NEPPI</name>
<feature type="region of interest" description="Disordered" evidence="1">
    <location>
        <begin position="1"/>
        <end position="87"/>
    </location>
</feature>
<gene>
    <name evidence="2" type="ORF">NPIL_529791</name>
</gene>
<proteinExistence type="predicted"/>
<evidence type="ECO:0000256" key="1">
    <source>
        <dbReference type="SAM" id="MobiDB-lite"/>
    </source>
</evidence>
<evidence type="ECO:0000313" key="3">
    <source>
        <dbReference type="Proteomes" id="UP000887013"/>
    </source>
</evidence>
<dbReference type="EMBL" id="BMAW01121231">
    <property type="protein sequence ID" value="GFT93182.1"/>
    <property type="molecule type" value="Genomic_DNA"/>
</dbReference>
<reference evidence="2" key="1">
    <citation type="submission" date="2020-08" db="EMBL/GenBank/DDBJ databases">
        <title>Multicomponent nature underlies the extraordinary mechanical properties of spider dragline silk.</title>
        <authorList>
            <person name="Kono N."/>
            <person name="Nakamura H."/>
            <person name="Mori M."/>
            <person name="Yoshida Y."/>
            <person name="Ohtoshi R."/>
            <person name="Malay A.D."/>
            <person name="Moran D.A.P."/>
            <person name="Tomita M."/>
            <person name="Numata K."/>
            <person name="Arakawa K."/>
        </authorList>
    </citation>
    <scope>NUCLEOTIDE SEQUENCE</scope>
</reference>
<sequence>MDRPSRNKWMPPSKATHAQQQDLCPFRYGPSLIRPKPERVKRASSTPRTRVNMTSLASPDKAGHALSPEEAHSCDGHRGNDGGGGVNFILRMERSDLLPDE</sequence>
<evidence type="ECO:0000313" key="2">
    <source>
        <dbReference type="EMBL" id="GFT93182.1"/>
    </source>
</evidence>
<comment type="caution">
    <text evidence="2">The sequence shown here is derived from an EMBL/GenBank/DDBJ whole genome shotgun (WGS) entry which is preliminary data.</text>
</comment>
<feature type="compositionally biased region" description="Polar residues" evidence="1">
    <location>
        <begin position="43"/>
        <end position="57"/>
    </location>
</feature>
<organism evidence="2 3">
    <name type="scientific">Nephila pilipes</name>
    <name type="common">Giant wood spider</name>
    <name type="synonym">Nephila maculata</name>
    <dbReference type="NCBI Taxonomy" id="299642"/>
    <lineage>
        <taxon>Eukaryota</taxon>
        <taxon>Metazoa</taxon>
        <taxon>Ecdysozoa</taxon>
        <taxon>Arthropoda</taxon>
        <taxon>Chelicerata</taxon>
        <taxon>Arachnida</taxon>
        <taxon>Araneae</taxon>
        <taxon>Araneomorphae</taxon>
        <taxon>Entelegynae</taxon>
        <taxon>Araneoidea</taxon>
        <taxon>Nephilidae</taxon>
        <taxon>Nephila</taxon>
    </lineage>
</organism>
<feature type="compositionally biased region" description="Basic and acidic residues" evidence="1">
    <location>
        <begin position="61"/>
        <end position="80"/>
    </location>
</feature>
<dbReference type="Proteomes" id="UP000887013">
    <property type="component" value="Unassembled WGS sequence"/>
</dbReference>
<dbReference type="AlphaFoldDB" id="A0A8X6PWD9"/>
<keyword evidence="3" id="KW-1185">Reference proteome</keyword>
<accession>A0A8X6PWD9</accession>
<protein>
    <submittedName>
        <fullName evidence="2">Uncharacterized protein</fullName>
    </submittedName>
</protein>